<evidence type="ECO:0000313" key="6">
    <source>
        <dbReference type="EnsemblProtists" id="PYU1_T013294"/>
    </source>
</evidence>
<evidence type="ECO:0000256" key="1">
    <source>
        <dbReference type="ARBA" id="ARBA00004123"/>
    </source>
</evidence>
<sequence>MASSAIEMEKTVLSALEVLYQKHLQPEQQQAADAYLRGFQLTPDAFAVCVSLLDRFLPQSRTVVTSAAEQQQQAEIVPILFFASQTLANKLRRQHAFPEHAGYSYFTWSQKIITWLATKSASIPKLVQTQLVLALVACMPRIPSHDIQAQLALDASRGIAQPFAGNSASGGVISLVLNQLTQAQVAPAMVTELLVVLVEEVAEIQERSARDQMQTEIDQWAVTVLDQILPQIMHDAVQQQSAGHSGAAEAVVTQQMVLRAVKNWLRYSSVSPVVVVNNPLLQSFVAFLNQDDLFDVSVDLVVELVRCYYDVERDLVLIQWLVPQLMQLKDAFQKAANEEDTDKCLGLCRIFTEMSESYITLLVGDLEMGQAAVVDLLLDCMSYPDVEIADVTIPFWFRFIEELLHLDKRDRESKLAKLAPNLIRLAGICMQHIQFQDDFPRLPSDKQQDFKAFRHELGDILRDFCELLGVESILQHCVQGLEHIFQMPVETRRWEAVEAHLFCFRSIARHVERSRPEVVSASIQLIFQHLPQFSEHPAICYTSCLIVSRYVEWLKNHSSFLPQQLEFLNQNIMKSAQDPRFTEWEVARAASAAIRSIAMDCWPLLGSEITAFYLHVEKHDILVVDDQTFILEGMLAGVKATRDMAAVMTLLDQILEPLGQRLGGLFAAASTSSTTTVSASVASSEMARLICIYDNLDVDMKKMGAGGFDQHPLMILTEKMWPLFNQILAQFRGKDDLVERVCRCYKRILRTCGSQFKPFLPQMVENLLSFYQSDPKSSYLYAGNMVLKYFYEDQSDEMVGIFAKLVHTFAETTLPIFQDRATMQTHPDVIEEFFFLMQRCVKYVPQVLLAPVASGGSSGGGAPLLLDSLFQCAVVSLDISHNDANKAALCFLEDTLAQGLQAGSPKPTLASFELALQQSFFGGEPPVGGTRLVNQLLMGIVLASVPVSRLEADYGSIAGVLVQFAKLHGQKLQEWMAAWFIDAMATRPTQPAAVGFLTTDEANDFQRDLFSSPNERTFRRVVRHFGKLCASRNTAFKGDEQK</sequence>
<evidence type="ECO:0000256" key="2">
    <source>
        <dbReference type="ARBA" id="ARBA00007991"/>
    </source>
</evidence>
<dbReference type="EMBL" id="GL376627">
    <property type="status" value="NOT_ANNOTATED_CDS"/>
    <property type="molecule type" value="Genomic_DNA"/>
</dbReference>
<dbReference type="InterPro" id="IPR011989">
    <property type="entry name" value="ARM-like"/>
</dbReference>
<dbReference type="PANTHER" id="PTHR12363:SF33">
    <property type="entry name" value="IMPORTIN-13"/>
    <property type="match status" value="1"/>
</dbReference>
<dbReference type="Pfam" id="PF24139">
    <property type="entry name" value="TPR_TNPO3_IPO13_4th"/>
    <property type="match status" value="1"/>
</dbReference>
<dbReference type="EnsemblProtists" id="PYU1_T013294">
    <property type="protein sequence ID" value="PYU1_T013294"/>
    <property type="gene ID" value="PYU1_G013265"/>
</dbReference>
<reference evidence="6" key="3">
    <citation type="submission" date="2015-02" db="UniProtKB">
        <authorList>
            <consortium name="EnsemblProtists"/>
        </authorList>
    </citation>
    <scope>IDENTIFICATION</scope>
    <source>
        <strain evidence="6">DAOM BR144</strain>
    </source>
</reference>
<name>K3X7U5_GLOUD</name>
<dbReference type="VEuPathDB" id="FungiDB:PYU1_G013265"/>
<dbReference type="STRING" id="431595.K3X7U5"/>
<dbReference type="Proteomes" id="UP000019132">
    <property type="component" value="Unassembled WGS sequence"/>
</dbReference>
<dbReference type="GO" id="GO:0005737">
    <property type="term" value="C:cytoplasm"/>
    <property type="evidence" value="ECO:0007669"/>
    <property type="project" value="TreeGrafter"/>
</dbReference>
<proteinExistence type="inferred from homology"/>
<evidence type="ECO:0000256" key="4">
    <source>
        <dbReference type="ARBA" id="ARBA00023242"/>
    </source>
</evidence>
<reference evidence="7" key="1">
    <citation type="journal article" date="2010" name="Genome Biol.">
        <title>Genome sequence of the necrotrophic plant pathogen Pythium ultimum reveals original pathogenicity mechanisms and effector repertoire.</title>
        <authorList>
            <person name="Levesque C.A."/>
            <person name="Brouwer H."/>
            <person name="Cano L."/>
            <person name="Hamilton J.P."/>
            <person name="Holt C."/>
            <person name="Huitema E."/>
            <person name="Raffaele S."/>
            <person name="Robideau G.P."/>
            <person name="Thines M."/>
            <person name="Win J."/>
            <person name="Zerillo M.M."/>
            <person name="Beakes G.W."/>
            <person name="Boore J.L."/>
            <person name="Busam D."/>
            <person name="Dumas B."/>
            <person name="Ferriera S."/>
            <person name="Fuerstenberg S.I."/>
            <person name="Gachon C.M."/>
            <person name="Gaulin E."/>
            <person name="Govers F."/>
            <person name="Grenville-Briggs L."/>
            <person name="Horner N."/>
            <person name="Hostetler J."/>
            <person name="Jiang R.H."/>
            <person name="Johnson J."/>
            <person name="Krajaejun T."/>
            <person name="Lin H."/>
            <person name="Meijer H.J."/>
            <person name="Moore B."/>
            <person name="Morris P."/>
            <person name="Phuntmart V."/>
            <person name="Puiu D."/>
            <person name="Shetty J."/>
            <person name="Stajich J.E."/>
            <person name="Tripathy S."/>
            <person name="Wawra S."/>
            <person name="van West P."/>
            <person name="Whitty B.R."/>
            <person name="Coutinho P.M."/>
            <person name="Henrissat B."/>
            <person name="Martin F."/>
            <person name="Thomas P.D."/>
            <person name="Tyler B.M."/>
            <person name="De Vries R.P."/>
            <person name="Kamoun S."/>
            <person name="Yandell M."/>
            <person name="Tisserat N."/>
            <person name="Buell C.R."/>
        </authorList>
    </citation>
    <scope>NUCLEOTIDE SEQUENCE</scope>
    <source>
        <strain evidence="7">DAOM:BR144</strain>
    </source>
</reference>
<accession>K3X7U5</accession>
<dbReference type="GO" id="GO:0005634">
    <property type="term" value="C:nucleus"/>
    <property type="evidence" value="ECO:0007669"/>
    <property type="project" value="UniProtKB-SubCell"/>
</dbReference>
<dbReference type="OMA" id="LECITSW"/>
<dbReference type="InParanoid" id="K3X7U5"/>
<dbReference type="Pfam" id="PF08389">
    <property type="entry name" value="Xpo1"/>
    <property type="match status" value="1"/>
</dbReference>
<evidence type="ECO:0000256" key="3">
    <source>
        <dbReference type="ARBA" id="ARBA00022448"/>
    </source>
</evidence>
<keyword evidence="7" id="KW-1185">Reference proteome</keyword>
<evidence type="ECO:0000259" key="5">
    <source>
        <dbReference type="Pfam" id="PF08389"/>
    </source>
</evidence>
<dbReference type="PANTHER" id="PTHR12363">
    <property type="entry name" value="TRANSPORTIN 3 AND IMPORTIN 13"/>
    <property type="match status" value="1"/>
</dbReference>
<dbReference type="InterPro" id="IPR058537">
    <property type="entry name" value="TPR_TNPO3_IPO13_4th"/>
</dbReference>
<dbReference type="HOGENOM" id="CLU_005996_1_0_1"/>
<dbReference type="AlphaFoldDB" id="K3X7U5"/>
<comment type="subcellular location">
    <subcellularLocation>
        <location evidence="1">Nucleus</location>
    </subcellularLocation>
</comment>
<dbReference type="Gene3D" id="1.25.10.10">
    <property type="entry name" value="Leucine-rich Repeat Variant"/>
    <property type="match status" value="1"/>
</dbReference>
<comment type="similarity">
    <text evidence="2">Belongs to the importin beta family.</text>
</comment>
<keyword evidence="4" id="KW-0539">Nucleus</keyword>
<keyword evidence="3" id="KW-0813">Transport</keyword>
<dbReference type="Pfam" id="PF24138">
    <property type="entry name" value="TPR_TNPO3_IPO13_2nd"/>
    <property type="match status" value="1"/>
</dbReference>
<dbReference type="InterPro" id="IPR016024">
    <property type="entry name" value="ARM-type_fold"/>
</dbReference>
<dbReference type="InterPro" id="IPR057941">
    <property type="entry name" value="TPR_TNPO3_IPO13_2nd"/>
</dbReference>
<protein>
    <recommendedName>
        <fullName evidence="5">Exportin-1/Importin-beta-like domain-containing protein</fullName>
    </recommendedName>
</protein>
<dbReference type="SUPFAM" id="SSF48371">
    <property type="entry name" value="ARM repeat"/>
    <property type="match status" value="1"/>
</dbReference>
<organism evidence="6 7">
    <name type="scientific">Globisporangium ultimum (strain ATCC 200006 / CBS 805.95 / DAOM BR144)</name>
    <name type="common">Pythium ultimum</name>
    <dbReference type="NCBI Taxonomy" id="431595"/>
    <lineage>
        <taxon>Eukaryota</taxon>
        <taxon>Sar</taxon>
        <taxon>Stramenopiles</taxon>
        <taxon>Oomycota</taxon>
        <taxon>Peronosporomycetes</taxon>
        <taxon>Pythiales</taxon>
        <taxon>Pythiaceae</taxon>
        <taxon>Globisporangium</taxon>
    </lineage>
</organism>
<dbReference type="eggNOG" id="KOG2081">
    <property type="taxonomic scope" value="Eukaryota"/>
</dbReference>
<dbReference type="GO" id="GO:0006606">
    <property type="term" value="P:protein import into nucleus"/>
    <property type="evidence" value="ECO:0007669"/>
    <property type="project" value="TreeGrafter"/>
</dbReference>
<dbReference type="InterPro" id="IPR051345">
    <property type="entry name" value="Importin_beta-like_NTR"/>
</dbReference>
<evidence type="ECO:0000313" key="7">
    <source>
        <dbReference type="Proteomes" id="UP000019132"/>
    </source>
</evidence>
<reference evidence="7" key="2">
    <citation type="submission" date="2010-04" db="EMBL/GenBank/DDBJ databases">
        <authorList>
            <person name="Buell R."/>
            <person name="Hamilton J."/>
            <person name="Hostetler J."/>
        </authorList>
    </citation>
    <scope>NUCLEOTIDE SEQUENCE [LARGE SCALE GENOMIC DNA]</scope>
    <source>
        <strain evidence="7">DAOM:BR144</strain>
    </source>
</reference>
<feature type="domain" description="Exportin-1/Importin-beta-like" evidence="5">
    <location>
        <begin position="173"/>
        <end position="299"/>
    </location>
</feature>
<dbReference type="InterPro" id="IPR013598">
    <property type="entry name" value="Exportin-1/Importin-b-like"/>
</dbReference>